<accession>A0A4P9K3J5</accession>
<dbReference type="PANTHER" id="PTHR34387:SF1">
    <property type="entry name" value="PERIPLASMIC IMMUNOGENIC PROTEIN"/>
    <property type="match status" value="1"/>
</dbReference>
<dbReference type="Pfam" id="PF04402">
    <property type="entry name" value="SIMPL"/>
    <property type="match status" value="1"/>
</dbReference>
<reference evidence="1 2" key="1">
    <citation type="submission" date="2019-05" db="EMBL/GenBank/DDBJ databases">
        <title>Thiomicrorhabdus sediminis sp. nov, a novel sulfur-oxidizing bacterium isolated from coastal sediment.</title>
        <authorList>
            <person name="Liu X."/>
        </authorList>
    </citation>
    <scope>NUCLEOTIDE SEQUENCE [LARGE SCALE GENOMIC DNA]</scope>
    <source>
        <strain evidence="1 2">G1</strain>
    </source>
</reference>
<proteinExistence type="predicted"/>
<evidence type="ECO:0000313" key="1">
    <source>
        <dbReference type="EMBL" id="QCU89439.1"/>
    </source>
</evidence>
<name>A0A4P9K3J5_9GAMM</name>
<dbReference type="KEGG" id="thig:FE785_01720"/>
<dbReference type="RefSeq" id="WP_138563799.1">
    <property type="nucleotide sequence ID" value="NZ_CP040602.1"/>
</dbReference>
<protein>
    <submittedName>
        <fullName evidence="1">DUF541 domain-containing protein</fullName>
    </submittedName>
</protein>
<dbReference type="PANTHER" id="PTHR34387">
    <property type="entry name" value="SLR1258 PROTEIN"/>
    <property type="match status" value="1"/>
</dbReference>
<sequence length="251" mass="28469">MTSSIQKTGLFPERSTHLKLLISGLVLFVAGMMQTSHVWASETSLDSSHRVHFEIQQKTQVDNDELIIRFNSVAEGGSAQEVTRDINRTIQSAMRVLQKYPQIISKTEHYSVYPVYVKQTIKNWRGKQVLSLAMENNPDLLKAVERLQDILNYQSMHFSVSDQRREQVLKKLQSQAIAKFRQQAQSIAEDFGAQSFQITNTQIRQNQPFIQPRAVMAQADVASFATRSAPVIESGQSEITITLNGSMILHY</sequence>
<gene>
    <name evidence="1" type="ORF">FE785_01720</name>
</gene>
<dbReference type="InterPro" id="IPR007497">
    <property type="entry name" value="SIMPL/DUF541"/>
</dbReference>
<dbReference type="AlphaFoldDB" id="A0A4P9K3J5"/>
<dbReference type="Gene3D" id="3.30.70.2970">
    <property type="entry name" value="Protein of unknown function (DUF541), domain 2"/>
    <property type="match status" value="1"/>
</dbReference>
<dbReference type="GO" id="GO:0006974">
    <property type="term" value="P:DNA damage response"/>
    <property type="evidence" value="ECO:0007669"/>
    <property type="project" value="TreeGrafter"/>
</dbReference>
<dbReference type="OrthoDB" id="5615690at2"/>
<dbReference type="InterPro" id="IPR052022">
    <property type="entry name" value="26kDa_periplasmic_antigen"/>
</dbReference>
<keyword evidence="2" id="KW-1185">Reference proteome</keyword>
<dbReference type="Proteomes" id="UP000304864">
    <property type="component" value="Chromosome"/>
</dbReference>
<dbReference type="EMBL" id="CP040602">
    <property type="protein sequence ID" value="QCU89439.1"/>
    <property type="molecule type" value="Genomic_DNA"/>
</dbReference>
<dbReference type="Gene3D" id="3.30.110.170">
    <property type="entry name" value="Protein of unknown function (DUF541), domain 1"/>
    <property type="match status" value="1"/>
</dbReference>
<organism evidence="1 2">
    <name type="scientific">Thiomicrorhabdus sediminis</name>
    <dbReference type="NCBI Taxonomy" id="2580412"/>
    <lineage>
        <taxon>Bacteria</taxon>
        <taxon>Pseudomonadati</taxon>
        <taxon>Pseudomonadota</taxon>
        <taxon>Gammaproteobacteria</taxon>
        <taxon>Thiotrichales</taxon>
        <taxon>Piscirickettsiaceae</taxon>
        <taxon>Thiomicrorhabdus</taxon>
    </lineage>
</organism>
<evidence type="ECO:0000313" key="2">
    <source>
        <dbReference type="Proteomes" id="UP000304864"/>
    </source>
</evidence>